<comment type="caution">
    <text evidence="1">The sequence shown here is derived from an EMBL/GenBank/DDBJ whole genome shotgun (WGS) entry which is preliminary data.</text>
</comment>
<dbReference type="RefSeq" id="WP_230509468.1">
    <property type="nucleotide sequence ID" value="NZ_JAJITD010000005.1"/>
</dbReference>
<evidence type="ECO:0000313" key="2">
    <source>
        <dbReference type="Proteomes" id="UP001431019"/>
    </source>
</evidence>
<keyword evidence="2" id="KW-1185">Reference proteome</keyword>
<sequence length="96" mass="11062">MTEFVNLRYLYNIAREQDLPSLVNAARLFAPVVLRSSNRGSLDAVMLRVSRNMGISSDAAYHRFTAAVVYGFLEIDHDYPLRTDKRLELVRRNCQL</sequence>
<dbReference type="Proteomes" id="UP001431019">
    <property type="component" value="Unassembled WGS sequence"/>
</dbReference>
<protein>
    <submittedName>
        <fullName evidence="1">Uncharacterized protein</fullName>
    </submittedName>
</protein>
<dbReference type="EMBL" id="JAJITD010000005">
    <property type="protein sequence ID" value="MCC8393128.1"/>
    <property type="molecule type" value="Genomic_DNA"/>
</dbReference>
<organism evidence="1 2">
    <name type="scientific">Paraburkholderia sejongensis</name>
    <dbReference type="NCBI Taxonomy" id="2886946"/>
    <lineage>
        <taxon>Bacteria</taxon>
        <taxon>Pseudomonadati</taxon>
        <taxon>Pseudomonadota</taxon>
        <taxon>Betaproteobacteria</taxon>
        <taxon>Burkholderiales</taxon>
        <taxon>Burkholderiaceae</taxon>
        <taxon>Paraburkholderia</taxon>
    </lineage>
</organism>
<name>A0ABS8JT91_9BURK</name>
<accession>A0ABS8JT91</accession>
<reference evidence="1 2" key="1">
    <citation type="submission" date="2021-11" db="EMBL/GenBank/DDBJ databases">
        <authorList>
            <person name="Oh E.-T."/>
            <person name="Kim S.-B."/>
        </authorList>
    </citation>
    <scope>NUCLEOTIDE SEQUENCE [LARGE SCALE GENOMIC DNA]</scope>
    <source>
        <strain evidence="1 2">MMS20-SJTR3</strain>
    </source>
</reference>
<evidence type="ECO:0000313" key="1">
    <source>
        <dbReference type="EMBL" id="MCC8393128.1"/>
    </source>
</evidence>
<gene>
    <name evidence="1" type="ORF">LJ656_11050</name>
</gene>
<proteinExistence type="predicted"/>